<proteinExistence type="predicted"/>
<keyword evidence="1" id="KW-1133">Transmembrane helix</keyword>
<sequence length="129" mass="13986">MIRHALFRSDLIRSIGIALVLPFLLLSLIAPGYMPVRDADGTLRMVICAEGGPVEVVLDLNTGEPVQPAPEDNRCDWAQMAVAHLVVAQPLPRPPLVVLVLLAPALPDDLWHPAHDPRGLYARGPPILT</sequence>
<evidence type="ECO:0000313" key="2">
    <source>
        <dbReference type="EMBL" id="RGP38331.1"/>
    </source>
</evidence>
<dbReference type="EMBL" id="QWEY01000002">
    <property type="protein sequence ID" value="RGP38331.1"/>
    <property type="molecule type" value="Genomic_DNA"/>
</dbReference>
<evidence type="ECO:0000313" key="3">
    <source>
        <dbReference type="Proteomes" id="UP000284547"/>
    </source>
</evidence>
<evidence type="ECO:0008006" key="4">
    <source>
        <dbReference type="Google" id="ProtNLM"/>
    </source>
</evidence>
<keyword evidence="3" id="KW-1185">Reference proteome</keyword>
<feature type="transmembrane region" description="Helical" evidence="1">
    <location>
        <begin position="12"/>
        <end position="34"/>
    </location>
</feature>
<organism evidence="2 3">
    <name type="scientific">Pseudotabrizicola alkalilacus</name>
    <dbReference type="NCBI Taxonomy" id="2305252"/>
    <lineage>
        <taxon>Bacteria</taxon>
        <taxon>Pseudomonadati</taxon>
        <taxon>Pseudomonadota</taxon>
        <taxon>Alphaproteobacteria</taxon>
        <taxon>Rhodobacterales</taxon>
        <taxon>Paracoccaceae</taxon>
        <taxon>Pseudotabrizicola</taxon>
    </lineage>
</organism>
<reference evidence="2 3" key="1">
    <citation type="submission" date="2018-08" db="EMBL/GenBank/DDBJ databases">
        <title>Flavobacterium tibetense sp. nov., isolated from a wetland YonghuCo on Tibetan Plateau.</title>
        <authorList>
            <person name="Phurbu D."/>
            <person name="Lu H."/>
            <person name="Xing P."/>
        </authorList>
    </citation>
    <scope>NUCLEOTIDE SEQUENCE [LARGE SCALE GENOMIC DNA]</scope>
    <source>
        <strain evidence="2 3">DJC</strain>
    </source>
</reference>
<dbReference type="Proteomes" id="UP000284547">
    <property type="component" value="Unassembled WGS sequence"/>
</dbReference>
<gene>
    <name evidence="2" type="ORF">D1012_05775</name>
</gene>
<accession>A0A411Z5J4</accession>
<name>A0A411Z5J4_9RHOB</name>
<protein>
    <recommendedName>
        <fullName evidence="4">DUF2946 domain-containing protein</fullName>
    </recommendedName>
</protein>
<keyword evidence="1" id="KW-0472">Membrane</keyword>
<dbReference type="RefSeq" id="WP_118150379.1">
    <property type="nucleotide sequence ID" value="NZ_QWEY01000002.1"/>
</dbReference>
<dbReference type="OrthoDB" id="7876907at2"/>
<dbReference type="AlphaFoldDB" id="A0A411Z5J4"/>
<keyword evidence="1" id="KW-0812">Transmembrane</keyword>
<comment type="caution">
    <text evidence="2">The sequence shown here is derived from an EMBL/GenBank/DDBJ whole genome shotgun (WGS) entry which is preliminary data.</text>
</comment>
<evidence type="ECO:0000256" key="1">
    <source>
        <dbReference type="SAM" id="Phobius"/>
    </source>
</evidence>